<dbReference type="Proteomes" id="UP000244722">
    <property type="component" value="Unassembled WGS sequence"/>
</dbReference>
<evidence type="ECO:0000313" key="2">
    <source>
        <dbReference type="EMBL" id="PUU83392.1"/>
    </source>
</evidence>
<evidence type="ECO:0000256" key="1">
    <source>
        <dbReference type="SAM" id="MobiDB-lite"/>
    </source>
</evidence>
<feature type="region of interest" description="Disordered" evidence="1">
    <location>
        <begin position="1"/>
        <end position="28"/>
    </location>
</feature>
<organism evidence="2 3">
    <name type="scientific">Tuber borchii</name>
    <name type="common">White truffle</name>
    <dbReference type="NCBI Taxonomy" id="42251"/>
    <lineage>
        <taxon>Eukaryota</taxon>
        <taxon>Fungi</taxon>
        <taxon>Dikarya</taxon>
        <taxon>Ascomycota</taxon>
        <taxon>Pezizomycotina</taxon>
        <taxon>Pezizomycetes</taxon>
        <taxon>Pezizales</taxon>
        <taxon>Tuberaceae</taxon>
        <taxon>Tuber</taxon>
    </lineage>
</organism>
<gene>
    <name evidence="2" type="ORF">B9Z19DRAFT_1119357</name>
</gene>
<protein>
    <submittedName>
        <fullName evidence="2">Uncharacterized protein</fullName>
    </submittedName>
</protein>
<keyword evidence="3" id="KW-1185">Reference proteome</keyword>
<feature type="region of interest" description="Disordered" evidence="1">
    <location>
        <begin position="65"/>
        <end position="96"/>
    </location>
</feature>
<reference evidence="2 3" key="1">
    <citation type="submission" date="2017-04" db="EMBL/GenBank/DDBJ databases">
        <title>Draft genome sequence of Tuber borchii Vittad., a whitish edible truffle.</title>
        <authorList>
            <consortium name="DOE Joint Genome Institute"/>
            <person name="Murat C."/>
            <person name="Kuo A."/>
            <person name="Barry K.W."/>
            <person name="Clum A."/>
            <person name="Dockter R.B."/>
            <person name="Fauchery L."/>
            <person name="Iotti M."/>
            <person name="Kohler A."/>
            <person name="Labutti K."/>
            <person name="Lindquist E.A."/>
            <person name="Lipzen A."/>
            <person name="Ohm R.A."/>
            <person name="Wang M."/>
            <person name="Grigoriev I.V."/>
            <person name="Zambonelli A."/>
            <person name="Martin F.M."/>
        </authorList>
    </citation>
    <scope>NUCLEOTIDE SEQUENCE [LARGE SCALE GENOMIC DNA]</scope>
    <source>
        <strain evidence="2 3">Tbo3840</strain>
    </source>
</reference>
<evidence type="ECO:0000313" key="3">
    <source>
        <dbReference type="Proteomes" id="UP000244722"/>
    </source>
</evidence>
<dbReference type="EMBL" id="NESQ01000013">
    <property type="protein sequence ID" value="PUU83392.1"/>
    <property type="molecule type" value="Genomic_DNA"/>
</dbReference>
<proteinExistence type="predicted"/>
<accession>A0A2T7A6N1</accession>
<feature type="compositionally biased region" description="Basic and acidic residues" evidence="1">
    <location>
        <begin position="15"/>
        <end position="28"/>
    </location>
</feature>
<name>A0A2T7A6N1_TUBBO</name>
<comment type="caution">
    <text evidence="2">The sequence shown here is derived from an EMBL/GenBank/DDBJ whole genome shotgun (WGS) entry which is preliminary data.</text>
</comment>
<dbReference type="AlphaFoldDB" id="A0A2T7A6N1"/>
<sequence>MNVSSVRMPEEDEIDAGHSSEGEVEFQGRGRELGEWRIAEIIENEDRADYEDDLDDPEARAALAEDYDAGEGLDYGEVGNRGQENHPVFGPGRPLNLPPYTTPILIHFVH</sequence>